<evidence type="ECO:0000313" key="5">
    <source>
        <dbReference type="EMBL" id="KAF9622394.1"/>
    </source>
</evidence>
<dbReference type="Pfam" id="PF12146">
    <property type="entry name" value="Hydrolase_4"/>
    <property type="match status" value="1"/>
</dbReference>
<comment type="caution">
    <text evidence="5">The sequence shown here is derived from an EMBL/GenBank/DDBJ whole genome shotgun (WGS) entry which is preliminary data.</text>
</comment>
<proteinExistence type="inferred from homology"/>
<gene>
    <name evidence="5" type="ORF">IFM89_031197</name>
</gene>
<sequence>MAAIIATINFTPRNTTRTTTRKVKATLTSSSTTTNVSVNGKASLRKKETVVVDKNNKKALDYSEIQRLSVKDYLERSKELIKADGGPPRWFSPLECGAARLNNAPLFLYLPGLDGVGLGLILHHQRLGKMFDVWCLHIPVTDRTTFEDLVHLVERTVKTENTRSPNRPIYLVGESLGGCLALAVAARNPGIDLLLILANPATSFSKSQLQPLLPFLDTMSEHLYPGFPYILGFLTGDPFKMMMAAVEKGTPPEQAVGELSQNLVAILPSLSVLADILPRESIHWKLQMLKSAASFTNSRIHAVKAETLILASGGDQLLPSQNEAERLSKVLPSCQIRNFRDSGHTLLMEDGVDLVTVIKGAGFYRRTRKIDYVSDFVLPTPSEFKKVYDSSYRWVDLATSPVMLSTLEDGKIVRSLAGIPHQGPVLLIGYHMLMGLELGPLVWRFMVEKDILLRGMAHPIMFEKHLEERLFDSSSFDSYRLVGGVPVSASNFYRLLSTKAHVLLYPGGAREALHRKGEEYKLFWPLQSEFVRMAARFGAKLVPFGVVGEDDMFDIFFDYDDQLKVPYIKDRIEDINNGLVRRLRTEINGEVAEEDLYIPGLRPKLPGRIYFLFGKPIDTQVRREDLRDRDRANELYLHVKSEVERSIAYLKVRREKDPYRTLLSRVLYQATNGSTSEIPTFEF</sequence>
<dbReference type="Gene3D" id="3.40.50.1820">
    <property type="entry name" value="alpha/beta hydrolase"/>
    <property type="match status" value="1"/>
</dbReference>
<dbReference type="PANTHER" id="PTHR22753:SF24">
    <property type="entry name" value="ESTERASE_LIPASE_THIOESTERASE FAMILY PROTEIN"/>
    <property type="match status" value="1"/>
</dbReference>
<keyword evidence="6" id="KW-1185">Reference proteome</keyword>
<dbReference type="OrthoDB" id="44277at2759"/>
<dbReference type="AlphaFoldDB" id="A0A835IS50"/>
<dbReference type="InterPro" id="IPR022742">
    <property type="entry name" value="Hydrolase_4"/>
</dbReference>
<dbReference type="CDD" id="cd07987">
    <property type="entry name" value="LPLAT_MGAT-like"/>
    <property type="match status" value="1"/>
</dbReference>
<evidence type="ECO:0000256" key="2">
    <source>
        <dbReference type="ARBA" id="ARBA00022679"/>
    </source>
</evidence>
<evidence type="ECO:0000313" key="6">
    <source>
        <dbReference type="Proteomes" id="UP000631114"/>
    </source>
</evidence>
<dbReference type="SUPFAM" id="SSF53474">
    <property type="entry name" value="alpha/beta-Hydrolases"/>
    <property type="match status" value="1"/>
</dbReference>
<feature type="domain" description="Serine aminopeptidase S33" evidence="4">
    <location>
        <begin position="146"/>
        <end position="349"/>
    </location>
</feature>
<dbReference type="GO" id="GO:0019432">
    <property type="term" value="P:triglyceride biosynthetic process"/>
    <property type="evidence" value="ECO:0007669"/>
    <property type="project" value="UniProtKB-ARBA"/>
</dbReference>
<keyword evidence="3" id="KW-0012">Acyltransferase</keyword>
<protein>
    <recommendedName>
        <fullName evidence="4">Serine aminopeptidase S33 domain-containing protein</fullName>
    </recommendedName>
</protein>
<dbReference type="InterPro" id="IPR029058">
    <property type="entry name" value="AB_hydrolase_fold"/>
</dbReference>
<dbReference type="Pfam" id="PF03982">
    <property type="entry name" value="DAGAT"/>
    <property type="match status" value="1"/>
</dbReference>
<dbReference type="PANTHER" id="PTHR22753">
    <property type="entry name" value="TRANSMEMBRANE PROTEIN 68"/>
    <property type="match status" value="1"/>
</dbReference>
<dbReference type="EMBL" id="JADFTS010000002">
    <property type="protein sequence ID" value="KAF9622394.1"/>
    <property type="molecule type" value="Genomic_DNA"/>
</dbReference>
<keyword evidence="2" id="KW-0808">Transferase</keyword>
<dbReference type="GO" id="GO:0004144">
    <property type="term" value="F:diacylglycerol O-acyltransferase activity"/>
    <property type="evidence" value="ECO:0007669"/>
    <property type="project" value="UniProtKB-ARBA"/>
</dbReference>
<organism evidence="5 6">
    <name type="scientific">Coptis chinensis</name>
    <dbReference type="NCBI Taxonomy" id="261450"/>
    <lineage>
        <taxon>Eukaryota</taxon>
        <taxon>Viridiplantae</taxon>
        <taxon>Streptophyta</taxon>
        <taxon>Embryophyta</taxon>
        <taxon>Tracheophyta</taxon>
        <taxon>Spermatophyta</taxon>
        <taxon>Magnoliopsida</taxon>
        <taxon>Ranunculales</taxon>
        <taxon>Ranunculaceae</taxon>
        <taxon>Coptidoideae</taxon>
        <taxon>Coptis</taxon>
    </lineage>
</organism>
<evidence type="ECO:0000256" key="1">
    <source>
        <dbReference type="ARBA" id="ARBA00005420"/>
    </source>
</evidence>
<dbReference type="GO" id="GO:0016020">
    <property type="term" value="C:membrane"/>
    <property type="evidence" value="ECO:0007669"/>
    <property type="project" value="TreeGrafter"/>
</dbReference>
<comment type="similarity">
    <text evidence="1">Belongs to the diacylglycerol acyltransferase family.</text>
</comment>
<accession>A0A835IS50</accession>
<evidence type="ECO:0000256" key="3">
    <source>
        <dbReference type="ARBA" id="ARBA00023315"/>
    </source>
</evidence>
<reference evidence="5 6" key="1">
    <citation type="submission" date="2020-10" db="EMBL/GenBank/DDBJ databases">
        <title>The Coptis chinensis genome and diversification of protoberbering-type alkaloids.</title>
        <authorList>
            <person name="Wang B."/>
            <person name="Shu S."/>
            <person name="Song C."/>
            <person name="Liu Y."/>
        </authorList>
    </citation>
    <scope>NUCLEOTIDE SEQUENCE [LARGE SCALE GENOMIC DNA]</scope>
    <source>
        <strain evidence="5">HL-2020</strain>
        <tissue evidence="5">Leaf</tissue>
    </source>
</reference>
<dbReference type="Proteomes" id="UP000631114">
    <property type="component" value="Unassembled WGS sequence"/>
</dbReference>
<dbReference type="InterPro" id="IPR007130">
    <property type="entry name" value="DAGAT"/>
</dbReference>
<name>A0A835IS50_9MAGN</name>
<evidence type="ECO:0000259" key="4">
    <source>
        <dbReference type="Pfam" id="PF12146"/>
    </source>
</evidence>